<feature type="region of interest" description="Disordered" evidence="1">
    <location>
        <begin position="49"/>
        <end position="141"/>
    </location>
</feature>
<dbReference type="AlphaFoldDB" id="A0A9P8TQ42"/>
<reference evidence="2" key="2">
    <citation type="submission" date="2021-01" db="EMBL/GenBank/DDBJ databases">
        <authorList>
            <person name="Schikora-Tamarit M.A."/>
        </authorList>
    </citation>
    <scope>NUCLEOTIDE SEQUENCE</scope>
    <source>
        <strain evidence="2">CBS2887</strain>
    </source>
</reference>
<evidence type="ECO:0000313" key="3">
    <source>
        <dbReference type="Proteomes" id="UP000774326"/>
    </source>
</evidence>
<evidence type="ECO:0000313" key="2">
    <source>
        <dbReference type="EMBL" id="KAH3687798.1"/>
    </source>
</evidence>
<accession>A0A9P8TQ42</accession>
<comment type="caution">
    <text evidence="2">The sequence shown here is derived from an EMBL/GenBank/DDBJ whole genome shotgun (WGS) entry which is preliminary data.</text>
</comment>
<evidence type="ECO:0000256" key="1">
    <source>
        <dbReference type="SAM" id="MobiDB-lite"/>
    </source>
</evidence>
<organism evidence="2 3">
    <name type="scientific">Wickerhamomyces pijperi</name>
    <name type="common">Yeast</name>
    <name type="synonym">Pichia pijperi</name>
    <dbReference type="NCBI Taxonomy" id="599730"/>
    <lineage>
        <taxon>Eukaryota</taxon>
        <taxon>Fungi</taxon>
        <taxon>Dikarya</taxon>
        <taxon>Ascomycota</taxon>
        <taxon>Saccharomycotina</taxon>
        <taxon>Saccharomycetes</taxon>
        <taxon>Phaffomycetales</taxon>
        <taxon>Wickerhamomycetaceae</taxon>
        <taxon>Wickerhamomyces</taxon>
    </lineage>
</organism>
<sequence length="141" mass="16055">MKRPKIPTTFISVTNKYEFPSVIPWARAYAGSQFLVFFVFRESFFDQNKTHHKARSTDKGQHPDSPLIADSGVQTSQHDRKHNPTDRSTNRSNARGYGSLLEEIMGHHNNQRRHVQSGAQPNTNPESQDELVHGLTFGSHE</sequence>
<dbReference type="Proteomes" id="UP000774326">
    <property type="component" value="Unassembled WGS sequence"/>
</dbReference>
<dbReference type="EMBL" id="JAEUBG010000615">
    <property type="protein sequence ID" value="KAH3687798.1"/>
    <property type="molecule type" value="Genomic_DNA"/>
</dbReference>
<reference evidence="2" key="1">
    <citation type="journal article" date="2021" name="Open Biol.">
        <title>Shared evolutionary footprints suggest mitochondrial oxidative damage underlies multiple complex I losses in fungi.</title>
        <authorList>
            <person name="Schikora-Tamarit M.A."/>
            <person name="Marcet-Houben M."/>
            <person name="Nosek J."/>
            <person name="Gabaldon T."/>
        </authorList>
    </citation>
    <scope>NUCLEOTIDE SEQUENCE</scope>
    <source>
        <strain evidence="2">CBS2887</strain>
    </source>
</reference>
<proteinExistence type="predicted"/>
<keyword evidence="3" id="KW-1185">Reference proteome</keyword>
<gene>
    <name evidence="2" type="ORF">WICPIJ_001221</name>
</gene>
<feature type="compositionally biased region" description="Polar residues" evidence="1">
    <location>
        <begin position="117"/>
        <end position="126"/>
    </location>
</feature>
<protein>
    <submittedName>
        <fullName evidence="2">Uncharacterized protein</fullName>
    </submittedName>
</protein>
<name>A0A9P8TQ42_WICPI</name>